<feature type="transmembrane region" description="Helical" evidence="1">
    <location>
        <begin position="249"/>
        <end position="267"/>
    </location>
</feature>
<keyword evidence="3" id="KW-1185">Reference proteome</keyword>
<evidence type="ECO:0000313" key="3">
    <source>
        <dbReference type="Proteomes" id="UP000240912"/>
    </source>
</evidence>
<keyword evidence="1" id="KW-1133">Transmembrane helix</keyword>
<dbReference type="RefSeq" id="WP_107214449.1">
    <property type="nucleotide sequence ID" value="NZ_KZ686268.1"/>
</dbReference>
<accession>A0A2T3HPG6</accession>
<feature type="transmembrane region" description="Helical" evidence="1">
    <location>
        <begin position="167"/>
        <end position="185"/>
    </location>
</feature>
<dbReference type="Proteomes" id="UP000240912">
    <property type="component" value="Unassembled WGS sequence"/>
</dbReference>
<dbReference type="AlphaFoldDB" id="A0A2T3HPG6"/>
<feature type="transmembrane region" description="Helical" evidence="1">
    <location>
        <begin position="90"/>
        <end position="109"/>
    </location>
</feature>
<keyword evidence="1" id="KW-0812">Transmembrane</keyword>
<dbReference type="OrthoDB" id="671850at2"/>
<feature type="transmembrane region" description="Helical" evidence="1">
    <location>
        <begin position="192"/>
        <end position="213"/>
    </location>
</feature>
<protein>
    <submittedName>
        <fullName evidence="2">DUF393 domain-containing protein</fullName>
    </submittedName>
</protein>
<proteinExistence type="predicted"/>
<sequence length="268" mass="29835">MKTLHHHLILFDAECPMCRAYTRLFTGAGILDKTGRQAYQELEEGQCPLVDRQRAVNEIALVNTQTGEVTYGIHSLLKVIGHAIPLLRPVFGFAPLIWLLSEIYAFVSYNRRVLVPAAARAGIQPDFRPGYRAAYLVFALAVTVLLLNHYTTAMAPLVPSAGPFRELWICSGQLLVQAIIMVIYARNKTWDYLGNMVTVSLAGAILLQLPLLAGKALGLPEPFFVAAFLAVAGLMLFEHMRRCRLLELGGLPTLTWLGFRLVMLHFIF</sequence>
<name>A0A2T3HPG6_9SPHI</name>
<feature type="transmembrane region" description="Helical" evidence="1">
    <location>
        <begin position="219"/>
        <end position="237"/>
    </location>
</feature>
<evidence type="ECO:0000313" key="2">
    <source>
        <dbReference type="EMBL" id="PST84350.1"/>
    </source>
</evidence>
<gene>
    <name evidence="2" type="ORF">C7T94_06440</name>
</gene>
<reference evidence="2 3" key="1">
    <citation type="submission" date="2018-03" db="EMBL/GenBank/DDBJ databases">
        <authorList>
            <person name="Keele B.F."/>
        </authorList>
    </citation>
    <scope>NUCLEOTIDE SEQUENCE [LARGE SCALE GENOMIC DNA]</scope>
    <source>
        <strain evidence="2 3">YL28-9</strain>
    </source>
</reference>
<dbReference type="EMBL" id="PYLS01000004">
    <property type="protein sequence ID" value="PST84350.1"/>
    <property type="molecule type" value="Genomic_DNA"/>
</dbReference>
<comment type="caution">
    <text evidence="2">The sequence shown here is derived from an EMBL/GenBank/DDBJ whole genome shotgun (WGS) entry which is preliminary data.</text>
</comment>
<feature type="transmembrane region" description="Helical" evidence="1">
    <location>
        <begin position="130"/>
        <end position="147"/>
    </location>
</feature>
<evidence type="ECO:0000256" key="1">
    <source>
        <dbReference type="SAM" id="Phobius"/>
    </source>
</evidence>
<keyword evidence="1" id="KW-0472">Membrane</keyword>
<organism evidence="2 3">
    <name type="scientific">Pedobacter yulinensis</name>
    <dbReference type="NCBI Taxonomy" id="2126353"/>
    <lineage>
        <taxon>Bacteria</taxon>
        <taxon>Pseudomonadati</taxon>
        <taxon>Bacteroidota</taxon>
        <taxon>Sphingobacteriia</taxon>
        <taxon>Sphingobacteriales</taxon>
        <taxon>Sphingobacteriaceae</taxon>
        <taxon>Pedobacter</taxon>
    </lineage>
</organism>